<dbReference type="PROSITE" id="PS00211">
    <property type="entry name" value="ABC_TRANSPORTER_1"/>
    <property type="match status" value="1"/>
</dbReference>
<dbReference type="GO" id="GO:0015807">
    <property type="term" value="P:L-amino acid transport"/>
    <property type="evidence" value="ECO:0007669"/>
    <property type="project" value="TreeGrafter"/>
</dbReference>
<keyword evidence="3" id="KW-0547">Nucleotide-binding</keyword>
<evidence type="ECO:0000256" key="2">
    <source>
        <dbReference type="ARBA" id="ARBA00022448"/>
    </source>
</evidence>
<feature type="domain" description="ABC transporter" evidence="6">
    <location>
        <begin position="3"/>
        <end position="220"/>
    </location>
</feature>
<evidence type="ECO:0000256" key="3">
    <source>
        <dbReference type="ARBA" id="ARBA00022741"/>
    </source>
</evidence>
<accession>A0A851I116</accession>
<dbReference type="GO" id="GO:0016887">
    <property type="term" value="F:ATP hydrolysis activity"/>
    <property type="evidence" value="ECO:0007669"/>
    <property type="project" value="InterPro"/>
</dbReference>
<dbReference type="SUPFAM" id="SSF52540">
    <property type="entry name" value="P-loop containing nucleoside triphosphate hydrolases"/>
    <property type="match status" value="1"/>
</dbReference>
<evidence type="ECO:0000256" key="4">
    <source>
        <dbReference type="ARBA" id="ARBA00022840"/>
    </source>
</evidence>
<dbReference type="PANTHER" id="PTHR43820">
    <property type="entry name" value="HIGH-AFFINITY BRANCHED-CHAIN AMINO ACID TRANSPORT ATP-BINDING PROTEIN LIVF"/>
    <property type="match status" value="1"/>
</dbReference>
<dbReference type="Proteomes" id="UP000536442">
    <property type="component" value="Unassembled WGS sequence"/>
</dbReference>
<keyword evidence="4 7" id="KW-0067">ATP-binding</keyword>
<keyword evidence="8" id="KW-1185">Reference proteome</keyword>
<reference evidence="7 8" key="1">
    <citation type="submission" date="2020-03" db="EMBL/GenBank/DDBJ databases">
        <title>Metagenomic, metatranscriptomic, and metabolomic analyses revealed the key microbes and metabolic features during the fermentation of ganjang, Korean traditional soy sauce.</title>
        <authorList>
            <person name="Chun B.H."/>
            <person name="Jeon C.O."/>
        </authorList>
    </citation>
    <scope>NUCLEOTIDE SEQUENCE [LARGE SCALE GENOMIC DNA]</scope>
    <source>
        <strain evidence="7 8">KG14</strain>
    </source>
</reference>
<evidence type="ECO:0000256" key="1">
    <source>
        <dbReference type="ARBA" id="ARBA00005417"/>
    </source>
</evidence>
<dbReference type="EMBL" id="JABEVQ010000005">
    <property type="protein sequence ID" value="NWN91828.1"/>
    <property type="molecule type" value="Genomic_DNA"/>
</dbReference>
<evidence type="ECO:0000256" key="5">
    <source>
        <dbReference type="ARBA" id="ARBA00022970"/>
    </source>
</evidence>
<comment type="similarity">
    <text evidence="1">Belongs to the ABC transporter superfamily.</text>
</comment>
<dbReference type="InterPro" id="IPR052156">
    <property type="entry name" value="BCAA_Transport_ATP-bd_LivF"/>
</dbReference>
<protein>
    <submittedName>
        <fullName evidence="7">ATP-binding cassette domain-containing protein</fullName>
    </submittedName>
</protein>
<dbReference type="PANTHER" id="PTHR43820:SF4">
    <property type="entry name" value="HIGH-AFFINITY BRANCHED-CHAIN AMINO ACID TRANSPORT ATP-BINDING PROTEIN LIVF"/>
    <property type="match status" value="1"/>
</dbReference>
<dbReference type="InterPro" id="IPR017871">
    <property type="entry name" value="ABC_transporter-like_CS"/>
</dbReference>
<keyword evidence="2" id="KW-0813">Transport</keyword>
<dbReference type="Gene3D" id="3.40.50.300">
    <property type="entry name" value="P-loop containing nucleotide triphosphate hydrolases"/>
    <property type="match status" value="1"/>
</dbReference>
<dbReference type="SMART" id="SM00382">
    <property type="entry name" value="AAA"/>
    <property type="match status" value="1"/>
</dbReference>
<sequence>MSLDISDLDVSIEGIGILKGINLLIPTGKMAGLIGHNGAGKTTLIRAIMGLLPVSKGTISFKGEDITRQPSHRRANLRISYMPEDRRLIPELSVTENMLMPAWANKIRDGEERLKWVYSLMPEIADFGERKALQLSGGQQKLVALGRALIPGRELILLDEPFEGVAPVLAKRLSSVIADLRGEGLTVLIAESDDTHSADLVDSTWRIERGAVSQSRKGDEP</sequence>
<dbReference type="PROSITE" id="PS50893">
    <property type="entry name" value="ABC_TRANSPORTER_2"/>
    <property type="match status" value="1"/>
</dbReference>
<dbReference type="Pfam" id="PF00005">
    <property type="entry name" value="ABC_tran"/>
    <property type="match status" value="1"/>
</dbReference>
<name>A0A851I116_9GAMM</name>
<proteinExistence type="inferred from homology"/>
<comment type="caution">
    <text evidence="7">The sequence shown here is derived from an EMBL/GenBank/DDBJ whole genome shotgun (WGS) entry which is preliminary data.</text>
</comment>
<keyword evidence="5" id="KW-0029">Amino-acid transport</keyword>
<dbReference type="GO" id="GO:0015658">
    <property type="term" value="F:branched-chain amino acid transmembrane transporter activity"/>
    <property type="evidence" value="ECO:0007669"/>
    <property type="project" value="TreeGrafter"/>
</dbReference>
<dbReference type="InterPro" id="IPR027417">
    <property type="entry name" value="P-loop_NTPase"/>
</dbReference>
<dbReference type="InterPro" id="IPR003439">
    <property type="entry name" value="ABC_transporter-like_ATP-bd"/>
</dbReference>
<dbReference type="AlphaFoldDB" id="A0A851I116"/>
<evidence type="ECO:0000313" key="7">
    <source>
        <dbReference type="EMBL" id="NWN91828.1"/>
    </source>
</evidence>
<dbReference type="InterPro" id="IPR003593">
    <property type="entry name" value="AAA+_ATPase"/>
</dbReference>
<organism evidence="7 8">
    <name type="scientific">Marinobacter adhaerens</name>
    <dbReference type="NCBI Taxonomy" id="1033846"/>
    <lineage>
        <taxon>Bacteria</taxon>
        <taxon>Pseudomonadati</taxon>
        <taxon>Pseudomonadota</taxon>
        <taxon>Gammaproteobacteria</taxon>
        <taxon>Pseudomonadales</taxon>
        <taxon>Marinobacteraceae</taxon>
        <taxon>Marinobacter</taxon>
    </lineage>
</organism>
<gene>
    <name evidence="7" type="ORF">HLV39_10040</name>
</gene>
<dbReference type="GO" id="GO:0005524">
    <property type="term" value="F:ATP binding"/>
    <property type="evidence" value="ECO:0007669"/>
    <property type="project" value="UniProtKB-KW"/>
</dbReference>
<evidence type="ECO:0000313" key="8">
    <source>
        <dbReference type="Proteomes" id="UP000536442"/>
    </source>
</evidence>
<evidence type="ECO:0000259" key="6">
    <source>
        <dbReference type="PROSITE" id="PS50893"/>
    </source>
</evidence>